<proteinExistence type="predicted"/>
<dbReference type="SUPFAM" id="SSF51905">
    <property type="entry name" value="FAD/NAD(P)-binding domain"/>
    <property type="match status" value="1"/>
</dbReference>
<feature type="domain" description="FAD-binding" evidence="2">
    <location>
        <begin position="7"/>
        <end position="339"/>
    </location>
</feature>
<keyword evidence="4" id="KW-1185">Reference proteome</keyword>
<dbReference type="RefSeq" id="WP_106128979.1">
    <property type="nucleotide sequence ID" value="NZ_PVZG01000012.1"/>
</dbReference>
<evidence type="ECO:0000313" key="4">
    <source>
        <dbReference type="Proteomes" id="UP000239209"/>
    </source>
</evidence>
<dbReference type="InterPro" id="IPR002938">
    <property type="entry name" value="FAD-bd"/>
</dbReference>
<evidence type="ECO:0000256" key="1">
    <source>
        <dbReference type="ARBA" id="ARBA00023002"/>
    </source>
</evidence>
<name>A0A2T0RX77_9ACTN</name>
<organism evidence="3 4">
    <name type="scientific">Pseudosporangium ferrugineum</name>
    <dbReference type="NCBI Taxonomy" id="439699"/>
    <lineage>
        <taxon>Bacteria</taxon>
        <taxon>Bacillati</taxon>
        <taxon>Actinomycetota</taxon>
        <taxon>Actinomycetes</taxon>
        <taxon>Micromonosporales</taxon>
        <taxon>Micromonosporaceae</taxon>
        <taxon>Pseudosporangium</taxon>
    </lineage>
</organism>
<evidence type="ECO:0000313" key="3">
    <source>
        <dbReference type="EMBL" id="PRY25796.1"/>
    </source>
</evidence>
<dbReference type="PRINTS" id="PR00420">
    <property type="entry name" value="RNGMNOXGNASE"/>
</dbReference>
<accession>A0A2T0RX77</accession>
<dbReference type="GO" id="GO:0016491">
    <property type="term" value="F:oxidoreductase activity"/>
    <property type="evidence" value="ECO:0007669"/>
    <property type="project" value="UniProtKB-KW"/>
</dbReference>
<gene>
    <name evidence="3" type="ORF">CLV70_112162</name>
</gene>
<dbReference type="NCBIfam" id="NF004834">
    <property type="entry name" value="PRK06185.1-3"/>
    <property type="match status" value="1"/>
</dbReference>
<dbReference type="PANTHER" id="PTHR43476:SF5">
    <property type="entry name" value="FAD-DEPENDENT MONOOXYGENASE"/>
    <property type="match status" value="1"/>
</dbReference>
<dbReference type="InterPro" id="IPR036188">
    <property type="entry name" value="FAD/NAD-bd_sf"/>
</dbReference>
<keyword evidence="1" id="KW-0560">Oxidoreductase</keyword>
<dbReference type="InterPro" id="IPR050631">
    <property type="entry name" value="PheA/TfdB_FAD_monoxygenase"/>
</dbReference>
<dbReference type="AlphaFoldDB" id="A0A2T0RX77"/>
<dbReference type="Proteomes" id="UP000239209">
    <property type="component" value="Unassembled WGS sequence"/>
</dbReference>
<sequence length="418" mass="46155">MSDVTRTTCVIAGGGPAGAMLGWLLARAGIPVLVLEKHPDFLRDFRGDTIHSSTIQIMDDLGVVDDFLARPHQRQTGNRAITDDGEMLLADYGVLKIKYPFIAYMPQWDFLDYVVGQASRYDTFTIRMNATVTGLIEEDGRVAGLRYRHEGAEHEVRALLTVAADGRHSRVREAAGLSVRTLGAPMDLLWFRISREADDPAYSFARLTRGQMLAMIARDTYWQAAYVVPKDANGRPESDIGQLRDRLEDLLPWLHGRTAELRGPEDVHRLDVQLNRAVRWHRPGLLAIGDAAHAMSVVGGVGINLAVQDAVATANLLAAKLARGRLRDRDLAAVQRRRMPATVLTQRLQATIQNRFLVPLLAGRTGGQPPRILRKLFKLGPFERAKARLIAVGFRPERADRLPVGAAPAADPGRAIRG</sequence>
<dbReference type="GO" id="GO:0071949">
    <property type="term" value="F:FAD binding"/>
    <property type="evidence" value="ECO:0007669"/>
    <property type="project" value="InterPro"/>
</dbReference>
<protein>
    <submittedName>
        <fullName evidence="3">2-polyprenyl-6-methoxyphenol hydroxylase-like FAD-dependent oxidoreductase</fullName>
    </submittedName>
</protein>
<dbReference type="PANTHER" id="PTHR43476">
    <property type="entry name" value="3-(3-HYDROXY-PHENYL)PROPIONATE/3-HYDROXYCINNAMIC ACID HYDROXYLASE"/>
    <property type="match status" value="1"/>
</dbReference>
<dbReference type="Gene3D" id="3.50.50.60">
    <property type="entry name" value="FAD/NAD(P)-binding domain"/>
    <property type="match status" value="2"/>
</dbReference>
<reference evidence="3 4" key="1">
    <citation type="submission" date="2018-03" db="EMBL/GenBank/DDBJ databases">
        <title>Genomic Encyclopedia of Archaeal and Bacterial Type Strains, Phase II (KMG-II): from individual species to whole genera.</title>
        <authorList>
            <person name="Goeker M."/>
        </authorList>
    </citation>
    <scope>NUCLEOTIDE SEQUENCE [LARGE SCALE GENOMIC DNA]</scope>
    <source>
        <strain evidence="3 4">DSM 45348</strain>
    </source>
</reference>
<dbReference type="EMBL" id="PVZG01000012">
    <property type="protein sequence ID" value="PRY25796.1"/>
    <property type="molecule type" value="Genomic_DNA"/>
</dbReference>
<comment type="caution">
    <text evidence="3">The sequence shown here is derived from an EMBL/GenBank/DDBJ whole genome shotgun (WGS) entry which is preliminary data.</text>
</comment>
<evidence type="ECO:0000259" key="2">
    <source>
        <dbReference type="Pfam" id="PF01494"/>
    </source>
</evidence>
<dbReference type="Pfam" id="PF01494">
    <property type="entry name" value="FAD_binding_3"/>
    <property type="match status" value="1"/>
</dbReference>
<dbReference type="OrthoDB" id="103324at2"/>